<keyword evidence="3" id="KW-1185">Reference proteome</keyword>
<dbReference type="PANTHER" id="PTHR32009">
    <property type="entry name" value="TMV RESISTANCE PROTEIN N-LIKE"/>
    <property type="match status" value="1"/>
</dbReference>
<reference evidence="3" key="1">
    <citation type="journal article" date="2016" name="Nat. Genet.">
        <title>The genome sequences of Arachis duranensis and Arachis ipaensis, the diploid ancestors of cultivated peanut.</title>
        <authorList>
            <person name="Bertioli D.J."/>
            <person name="Cannon S.B."/>
            <person name="Froenicke L."/>
            <person name="Huang G."/>
            <person name="Farmer A.D."/>
            <person name="Cannon E.K."/>
            <person name="Liu X."/>
            <person name="Gao D."/>
            <person name="Clevenger J."/>
            <person name="Dash S."/>
            <person name="Ren L."/>
            <person name="Moretzsohn M.C."/>
            <person name="Shirasawa K."/>
            <person name="Huang W."/>
            <person name="Vidigal B."/>
            <person name="Abernathy B."/>
            <person name="Chu Y."/>
            <person name="Niederhuth C.E."/>
            <person name="Umale P."/>
            <person name="Araujo A.C."/>
            <person name="Kozik A."/>
            <person name="Kim K.D."/>
            <person name="Burow M.D."/>
            <person name="Varshney R.K."/>
            <person name="Wang X."/>
            <person name="Zhang X."/>
            <person name="Barkley N."/>
            <person name="Guimaraes P.M."/>
            <person name="Isobe S."/>
            <person name="Guo B."/>
            <person name="Liao B."/>
            <person name="Stalker H.T."/>
            <person name="Schmitz R.J."/>
            <person name="Scheffler B.E."/>
            <person name="Leal-Bertioli S.C."/>
            <person name="Xun X."/>
            <person name="Jackson S.A."/>
            <person name="Michelmore R."/>
            <person name="Ozias-Akins P."/>
        </authorList>
    </citation>
    <scope>NUCLEOTIDE SEQUENCE [LARGE SCALE GENOMIC DNA]</scope>
    <source>
        <strain evidence="3">cv. V14167</strain>
    </source>
</reference>
<dbReference type="GO" id="GO:0007165">
    <property type="term" value="P:signal transduction"/>
    <property type="evidence" value="ECO:0007669"/>
    <property type="project" value="InterPro"/>
</dbReference>
<dbReference type="InterPro" id="IPR000157">
    <property type="entry name" value="TIR_dom"/>
</dbReference>
<proteinExistence type="predicted"/>
<dbReference type="SMART" id="SM00255">
    <property type="entry name" value="TIR"/>
    <property type="match status" value="1"/>
</dbReference>
<dbReference type="FunFam" id="3.40.50.10140:FF:000007">
    <property type="entry name" value="Disease resistance protein (TIR-NBS-LRR class)"/>
    <property type="match status" value="1"/>
</dbReference>
<keyword evidence="1" id="KW-0520">NAD</keyword>
<dbReference type="Gene3D" id="3.40.50.10140">
    <property type="entry name" value="Toll/interleukin-1 receptor homology (TIR) domain"/>
    <property type="match status" value="1"/>
</dbReference>
<evidence type="ECO:0000313" key="4">
    <source>
        <dbReference type="RefSeq" id="XP_052111703.1"/>
    </source>
</evidence>
<reference evidence="4" key="2">
    <citation type="submission" date="2025-08" db="UniProtKB">
        <authorList>
            <consortium name="RefSeq"/>
        </authorList>
    </citation>
    <scope>IDENTIFICATION</scope>
    <source>
        <tissue evidence="4">Whole plant</tissue>
    </source>
</reference>
<dbReference type="GeneID" id="107471998"/>
<name>A0A9C6TN24_ARADU</name>
<organism evidence="3 4">
    <name type="scientific">Arachis duranensis</name>
    <name type="common">Wild peanut</name>
    <dbReference type="NCBI Taxonomy" id="130453"/>
    <lineage>
        <taxon>Eukaryota</taxon>
        <taxon>Viridiplantae</taxon>
        <taxon>Streptophyta</taxon>
        <taxon>Embryophyta</taxon>
        <taxon>Tracheophyta</taxon>
        <taxon>Spermatophyta</taxon>
        <taxon>Magnoliopsida</taxon>
        <taxon>eudicotyledons</taxon>
        <taxon>Gunneridae</taxon>
        <taxon>Pentapetalae</taxon>
        <taxon>rosids</taxon>
        <taxon>fabids</taxon>
        <taxon>Fabales</taxon>
        <taxon>Fabaceae</taxon>
        <taxon>Papilionoideae</taxon>
        <taxon>50 kb inversion clade</taxon>
        <taxon>dalbergioids sensu lato</taxon>
        <taxon>Dalbergieae</taxon>
        <taxon>Pterocarpus clade</taxon>
        <taxon>Arachis</taxon>
    </lineage>
</organism>
<dbReference type="PANTHER" id="PTHR32009:SF155">
    <property type="entry name" value="DISEASE RESISTANCE PROTEIN (TIR-NBS-LRR CLASS)"/>
    <property type="match status" value="1"/>
</dbReference>
<sequence>MATTATNNTDENYDVFLSFGGDTRYNFSSHLLGAIKRQHVNAYVDFNLERGSEISSALVSAIRKAPVAVVILTDHTASSKWCLDEATEIMECKRTRNQIVLPIFYHLDPSDVRNQSGCYGVAFEEHMKKKDCIEKVPTWREALKQMANLSGWHCLANMNEYELVENIAEDVRKIVHSNCLNVNRAKDEFERQKDMLRQLYKKNQITSDQTLHVWEMAKIANLTKDIGKASKLSEEIKKVIEEGKTSRKVIVN</sequence>
<evidence type="ECO:0000256" key="1">
    <source>
        <dbReference type="ARBA" id="ARBA00023027"/>
    </source>
</evidence>
<protein>
    <submittedName>
        <fullName evidence="4">Disease resistance protein RPV1-like</fullName>
    </submittedName>
</protein>
<evidence type="ECO:0000313" key="3">
    <source>
        <dbReference type="Proteomes" id="UP000515211"/>
    </source>
</evidence>
<evidence type="ECO:0000259" key="2">
    <source>
        <dbReference type="PROSITE" id="PS50104"/>
    </source>
</evidence>
<dbReference type="Proteomes" id="UP000515211">
    <property type="component" value="Chromosome 10"/>
</dbReference>
<dbReference type="AlphaFoldDB" id="A0A9C6TN24"/>
<accession>A0A9C6TN24</accession>
<dbReference type="KEGG" id="adu:107471998"/>
<dbReference type="SUPFAM" id="SSF52200">
    <property type="entry name" value="Toll/Interleukin receptor TIR domain"/>
    <property type="match status" value="1"/>
</dbReference>
<dbReference type="RefSeq" id="XP_052111703.1">
    <property type="nucleotide sequence ID" value="XM_052255743.1"/>
</dbReference>
<dbReference type="Pfam" id="PF01582">
    <property type="entry name" value="TIR"/>
    <property type="match status" value="1"/>
</dbReference>
<feature type="domain" description="TIR" evidence="2">
    <location>
        <begin position="11"/>
        <end position="175"/>
    </location>
</feature>
<dbReference type="InterPro" id="IPR035897">
    <property type="entry name" value="Toll_tir_struct_dom_sf"/>
</dbReference>
<dbReference type="PROSITE" id="PS50104">
    <property type="entry name" value="TIR"/>
    <property type="match status" value="1"/>
</dbReference>
<gene>
    <name evidence="4" type="primary">LOC107471998</name>
</gene>